<dbReference type="PANTHER" id="PTHR32322">
    <property type="entry name" value="INNER MEMBRANE TRANSPORTER"/>
    <property type="match status" value="1"/>
</dbReference>
<dbReference type="InterPro" id="IPR000620">
    <property type="entry name" value="EamA_dom"/>
</dbReference>
<comment type="similarity">
    <text evidence="2">Belongs to the EamA transporter family.</text>
</comment>
<gene>
    <name evidence="9" type="ORF">CF394_14510</name>
</gene>
<comment type="caution">
    <text evidence="9">The sequence shown here is derived from an EMBL/GenBank/DDBJ whole genome shotgun (WGS) entry which is preliminary data.</text>
</comment>
<evidence type="ECO:0000313" key="10">
    <source>
        <dbReference type="Proteomes" id="UP000217065"/>
    </source>
</evidence>
<keyword evidence="10" id="KW-1185">Reference proteome</keyword>
<dbReference type="SUPFAM" id="SSF103481">
    <property type="entry name" value="Multidrug resistance efflux transporter EmrE"/>
    <property type="match status" value="2"/>
</dbReference>
<reference evidence="9 10" key="1">
    <citation type="submission" date="2017-07" db="EMBL/GenBank/DDBJ databases">
        <title>Tetzosporium hominis gen.nov. sp.nov.</title>
        <authorList>
            <person name="Tetz G."/>
            <person name="Tetz V."/>
        </authorList>
    </citation>
    <scope>NUCLEOTIDE SEQUENCE [LARGE SCALE GENOMIC DNA]</scope>
    <source>
        <strain evidence="9 10">VT-49</strain>
    </source>
</reference>
<sequence>MNLQKKWVMVVVAIFCALLWGSAFPALKLSYSELGIPSTGIAEQMWLAGLRFLFAGLAVLLGLLLIKRSALQLTRRQYGILLIFGIVQTTLQYLFFYVGVSNTSGVQSSIIISSNTFFTILLAHFIYANDRLGWQKWVGLAAGFTGIFFANWGQSFDGSFQFLGEGFLLLSALTSAIGTIMAKEMGKGIHPFTLSGWQLTLGAILLLVTSFPFADTGSLTWTPLAIGLLIYMVVLSAIAFALWFAILQYHKASHVGIYKFFVPVSGVGLSVLLLPGETFTWPILVALVFVAFGIYSVNRS</sequence>
<feature type="transmembrane region" description="Helical" evidence="7">
    <location>
        <begin position="46"/>
        <end position="66"/>
    </location>
</feature>
<feature type="transmembrane region" description="Helical" evidence="7">
    <location>
        <begin position="279"/>
        <end position="297"/>
    </location>
</feature>
<name>A0A264W1H6_9BACL</name>
<dbReference type="PANTHER" id="PTHR32322:SF18">
    <property type="entry name" value="S-ADENOSYLMETHIONINE_S-ADENOSYLHOMOCYSTEINE TRANSPORTER"/>
    <property type="match status" value="1"/>
</dbReference>
<feature type="transmembrane region" description="Helical" evidence="7">
    <location>
        <begin position="220"/>
        <end position="244"/>
    </location>
</feature>
<dbReference type="OrthoDB" id="510638at2"/>
<comment type="subcellular location">
    <subcellularLocation>
        <location evidence="1">Cell membrane</location>
        <topology evidence="1">Multi-pass membrane protein</topology>
    </subcellularLocation>
</comment>
<accession>A0A264W1H6</accession>
<evidence type="ECO:0000256" key="4">
    <source>
        <dbReference type="ARBA" id="ARBA00022692"/>
    </source>
</evidence>
<evidence type="ECO:0000256" key="1">
    <source>
        <dbReference type="ARBA" id="ARBA00004651"/>
    </source>
</evidence>
<dbReference type="Pfam" id="PF00892">
    <property type="entry name" value="EamA"/>
    <property type="match status" value="2"/>
</dbReference>
<dbReference type="AlphaFoldDB" id="A0A264W1H6"/>
<keyword evidence="4 7" id="KW-0812">Transmembrane</keyword>
<evidence type="ECO:0000256" key="6">
    <source>
        <dbReference type="ARBA" id="ARBA00023136"/>
    </source>
</evidence>
<protein>
    <submittedName>
        <fullName evidence="9">EamA family transporter</fullName>
    </submittedName>
</protein>
<feature type="transmembrane region" description="Helical" evidence="7">
    <location>
        <begin position="137"/>
        <end position="154"/>
    </location>
</feature>
<keyword evidence="3" id="KW-1003">Cell membrane</keyword>
<dbReference type="InterPro" id="IPR037185">
    <property type="entry name" value="EmrE-like"/>
</dbReference>
<feature type="transmembrane region" description="Helical" evidence="7">
    <location>
        <begin position="78"/>
        <end position="100"/>
    </location>
</feature>
<feature type="transmembrane region" description="Helical" evidence="7">
    <location>
        <begin position="256"/>
        <end position="273"/>
    </location>
</feature>
<evidence type="ECO:0000313" key="9">
    <source>
        <dbReference type="EMBL" id="OZS76897.1"/>
    </source>
</evidence>
<keyword evidence="5 7" id="KW-1133">Transmembrane helix</keyword>
<evidence type="ECO:0000256" key="5">
    <source>
        <dbReference type="ARBA" id="ARBA00022989"/>
    </source>
</evidence>
<evidence type="ECO:0000256" key="2">
    <source>
        <dbReference type="ARBA" id="ARBA00007362"/>
    </source>
</evidence>
<dbReference type="GO" id="GO:0005886">
    <property type="term" value="C:plasma membrane"/>
    <property type="evidence" value="ECO:0007669"/>
    <property type="project" value="UniProtKB-SubCell"/>
</dbReference>
<keyword evidence="6 7" id="KW-0472">Membrane</keyword>
<dbReference type="InterPro" id="IPR050638">
    <property type="entry name" value="AA-Vitamin_Transporters"/>
</dbReference>
<feature type="transmembrane region" description="Helical" evidence="7">
    <location>
        <begin position="160"/>
        <end position="182"/>
    </location>
</feature>
<dbReference type="EMBL" id="NOKQ01000342">
    <property type="protein sequence ID" value="OZS76897.1"/>
    <property type="molecule type" value="Genomic_DNA"/>
</dbReference>
<proteinExistence type="inferred from homology"/>
<evidence type="ECO:0000256" key="3">
    <source>
        <dbReference type="ARBA" id="ARBA00022475"/>
    </source>
</evidence>
<evidence type="ECO:0000256" key="7">
    <source>
        <dbReference type="SAM" id="Phobius"/>
    </source>
</evidence>
<feature type="transmembrane region" description="Helical" evidence="7">
    <location>
        <begin position="106"/>
        <end position="125"/>
    </location>
</feature>
<evidence type="ECO:0000259" key="8">
    <source>
        <dbReference type="Pfam" id="PF00892"/>
    </source>
</evidence>
<dbReference type="RefSeq" id="WP_094944572.1">
    <property type="nucleotide sequence ID" value="NZ_NOKQ01000342.1"/>
</dbReference>
<feature type="domain" description="EamA" evidence="8">
    <location>
        <begin position="164"/>
        <end position="298"/>
    </location>
</feature>
<dbReference type="Proteomes" id="UP000217065">
    <property type="component" value="Unassembled WGS sequence"/>
</dbReference>
<organism evidence="9 10">
    <name type="scientific">Tetzosporium hominis</name>
    <dbReference type="NCBI Taxonomy" id="2020506"/>
    <lineage>
        <taxon>Bacteria</taxon>
        <taxon>Bacillati</taxon>
        <taxon>Bacillota</taxon>
        <taxon>Bacilli</taxon>
        <taxon>Bacillales</taxon>
        <taxon>Caryophanaceae</taxon>
        <taxon>Tetzosporium</taxon>
    </lineage>
</organism>
<feature type="transmembrane region" description="Helical" evidence="7">
    <location>
        <begin position="7"/>
        <end position="26"/>
    </location>
</feature>
<feature type="transmembrane region" description="Helical" evidence="7">
    <location>
        <begin position="194"/>
        <end position="214"/>
    </location>
</feature>
<feature type="domain" description="EamA" evidence="8">
    <location>
        <begin position="9"/>
        <end position="151"/>
    </location>
</feature>